<keyword evidence="3" id="KW-1185">Reference proteome</keyword>
<protein>
    <recommendedName>
        <fullName evidence="4">HhH-GPD domain-containing protein</fullName>
    </recommendedName>
</protein>
<name>A0A084G2Z5_PSEDA</name>
<dbReference type="OMA" id="MKYKSPQ"/>
<evidence type="ECO:0000313" key="2">
    <source>
        <dbReference type="EMBL" id="KEZ41707.1"/>
    </source>
</evidence>
<feature type="region of interest" description="Disordered" evidence="1">
    <location>
        <begin position="40"/>
        <end position="90"/>
    </location>
</feature>
<dbReference type="AlphaFoldDB" id="A0A084G2Z5"/>
<accession>A0A084G2Z5</accession>
<dbReference type="OrthoDB" id="4676at2759"/>
<proteinExistence type="predicted"/>
<feature type="compositionally biased region" description="Basic and acidic residues" evidence="1">
    <location>
        <begin position="58"/>
        <end position="67"/>
    </location>
</feature>
<feature type="compositionally biased region" description="Basic residues" evidence="1">
    <location>
        <begin position="68"/>
        <end position="79"/>
    </location>
</feature>
<organism evidence="2 3">
    <name type="scientific">Pseudallescheria apiosperma</name>
    <name type="common">Scedosporium apiospermum</name>
    <dbReference type="NCBI Taxonomy" id="563466"/>
    <lineage>
        <taxon>Eukaryota</taxon>
        <taxon>Fungi</taxon>
        <taxon>Dikarya</taxon>
        <taxon>Ascomycota</taxon>
        <taxon>Pezizomycotina</taxon>
        <taxon>Sordariomycetes</taxon>
        <taxon>Hypocreomycetidae</taxon>
        <taxon>Microascales</taxon>
        <taxon>Microascaceae</taxon>
        <taxon>Scedosporium</taxon>
    </lineage>
</organism>
<dbReference type="HOGENOM" id="CLU_050554_0_1_1"/>
<dbReference type="KEGG" id="sapo:SAPIO_CDS6887"/>
<dbReference type="EMBL" id="JOWA01000108">
    <property type="protein sequence ID" value="KEZ41707.1"/>
    <property type="molecule type" value="Genomic_DNA"/>
</dbReference>
<sequence>MGNSRNAPDERVVYLALENVFKGPNAEPIALSPGVLTMAKHSDSRPRAGKKRIATGEGRGKETEQYRVTKRQRRGKTTARNRGLGAAPAGLNGEQKAKIHEVISKYGDPPLKGLVDDQWAPGKVVLAHILNALLSSTRISHNIAIHTLECLLDAGYNDIDVLRHTSWAARVNLLDSGGYVRYDEKTARYLGELRKLLTHKYDDDASKVLPTGLQGEEARTTLSTRLQEVKGIGPVGTTIFFGSIQHFFPGIAPFLDPRSLKTAAQIGLGSDVDAIFAALGHSTSEMAKLEVALTKIRLEKREKEFE</sequence>
<dbReference type="RefSeq" id="XP_016641506.1">
    <property type="nucleotide sequence ID" value="XM_016788869.1"/>
</dbReference>
<gene>
    <name evidence="2" type="ORF">SAPIO_CDS6887</name>
</gene>
<reference evidence="2 3" key="1">
    <citation type="journal article" date="2014" name="Genome Announc.">
        <title>Draft genome sequence of the pathogenic fungus Scedosporium apiospermum.</title>
        <authorList>
            <person name="Vandeputte P."/>
            <person name="Ghamrawi S."/>
            <person name="Rechenmann M."/>
            <person name="Iltis A."/>
            <person name="Giraud S."/>
            <person name="Fleury M."/>
            <person name="Thornton C."/>
            <person name="Delhaes L."/>
            <person name="Meyer W."/>
            <person name="Papon N."/>
            <person name="Bouchara J.P."/>
        </authorList>
    </citation>
    <scope>NUCLEOTIDE SEQUENCE [LARGE SCALE GENOMIC DNA]</scope>
    <source>
        <strain evidence="2 3">IHEM 14462</strain>
    </source>
</reference>
<evidence type="ECO:0000256" key="1">
    <source>
        <dbReference type="SAM" id="MobiDB-lite"/>
    </source>
</evidence>
<dbReference type="VEuPathDB" id="FungiDB:SAPIO_CDS6887"/>
<evidence type="ECO:0008006" key="4">
    <source>
        <dbReference type="Google" id="ProtNLM"/>
    </source>
</evidence>
<comment type="caution">
    <text evidence="2">The sequence shown here is derived from an EMBL/GenBank/DDBJ whole genome shotgun (WGS) entry which is preliminary data.</text>
</comment>
<dbReference type="Proteomes" id="UP000028545">
    <property type="component" value="Unassembled WGS sequence"/>
</dbReference>
<evidence type="ECO:0000313" key="3">
    <source>
        <dbReference type="Proteomes" id="UP000028545"/>
    </source>
</evidence>
<dbReference type="GeneID" id="27725959"/>